<dbReference type="Pfam" id="PF20436">
    <property type="entry name" value="LonB_AAA-LID"/>
    <property type="match status" value="1"/>
</dbReference>
<dbReference type="InterPro" id="IPR008269">
    <property type="entry name" value="Lon_proteolytic"/>
</dbReference>
<dbReference type="GO" id="GO:0030163">
    <property type="term" value="P:protein catabolic process"/>
    <property type="evidence" value="ECO:0007669"/>
    <property type="project" value="InterPro"/>
</dbReference>
<dbReference type="InterPro" id="IPR046843">
    <property type="entry name" value="LonB_AAA-LID"/>
</dbReference>
<dbReference type="GO" id="GO:0004252">
    <property type="term" value="F:serine-type endopeptidase activity"/>
    <property type="evidence" value="ECO:0007669"/>
    <property type="project" value="UniProtKB-UniRule"/>
</dbReference>
<evidence type="ECO:0000259" key="5">
    <source>
        <dbReference type="PROSITE" id="PS51786"/>
    </source>
</evidence>
<dbReference type="Pfam" id="PF20437">
    <property type="entry name" value="LonC_helical"/>
    <property type="match status" value="1"/>
</dbReference>
<dbReference type="GO" id="GO:0004176">
    <property type="term" value="F:ATP-dependent peptidase activity"/>
    <property type="evidence" value="ECO:0007669"/>
    <property type="project" value="UniProtKB-UniRule"/>
</dbReference>
<keyword evidence="2" id="KW-0378">Hydrolase</keyword>
<evidence type="ECO:0000256" key="3">
    <source>
        <dbReference type="SAM" id="Coils"/>
    </source>
</evidence>
<dbReference type="Gene3D" id="1.10.8.60">
    <property type="match status" value="1"/>
</dbReference>
<feature type="active site" evidence="2">
    <location>
        <position position="675"/>
    </location>
</feature>
<reference evidence="6" key="1">
    <citation type="journal article" date="2020" name="mSystems">
        <title>Genome- and Community-Level Interaction Insights into Carbon Utilization and Element Cycling Functions of Hydrothermarchaeota in Hydrothermal Sediment.</title>
        <authorList>
            <person name="Zhou Z."/>
            <person name="Liu Y."/>
            <person name="Xu W."/>
            <person name="Pan J."/>
            <person name="Luo Z.H."/>
            <person name="Li M."/>
        </authorList>
    </citation>
    <scope>NUCLEOTIDE SEQUENCE [LARGE SCALE GENOMIC DNA]</scope>
    <source>
        <strain evidence="6">SpSt-1182</strain>
    </source>
</reference>
<sequence>MANKKQTALEKKLALAPAALAWTCPPDCLRFKTTDDLKPPEQNPDDDHCGIVGQRRAVDALALGLEIGASGYNVFVTGPVGTGRTTTVRQLLARYERTPRELDDKCYVNNFKDPDQPVLLRLPAGRGRRFAREMDEFVEYLAGNLPAQFESEAYQQSRAGIIEMFKERGGAKVREFEKKVAAAGFALVQAAPFVKPELAPIVEKQPVKMDALAGLVEDGKLTAERAEEIRVAYRALTAELAAIFKEVRGHEREAREALAELDRNVVRPVLDERLGDVAERYPGDKLKSWLEDVKESILAAMDRFRSRPAEAKEGAGPAPDLFPEYRVNVLVDNSRTKGAPVVFETNPNYKNVFGTIERVVERSGQWRTDFGRIKAGSLLRADRGFLVLNALDVLVEPGVWPALKRTLRHRRLEVSAYEPLLSMLPVTAMKPEPVAIDVKVVMVGDPHIYHLLAAHDEDFRKIFKVRADFDWVMDRDENAINQYSRVVKLLCDKEQLLPFDRSGVKRVLEYGVRLAGRRDKLSTRFNIVGDVLKEASYWAAKAKAKRVRAAHVQQALDARRERVRLYEDKLQELIDRGTVFIATTGRAVGQINGLAVYDTGEYSFGKPARITARTGVGSAGIINIEREAQLSGPTHDKGVYILTGYLRDRYARRRPIVMSASITFEQSYGGVDGDSASSTEVYALLSDLAGLPVRQDLAVTGSVDQCGRVQPIGGVNEKIEGFYDVCVRRGLSGRQGVVIPRANAGDIALRPDVVAAVKKGRFHVYAVETIDEGIELLTGVTAGKPGRDGSYPADSVHGRVARRLEELAELHRLYDGDGNKPGKTRNRAGLGRKKGKARQARPTRIRP</sequence>
<proteinExistence type="inferred from homology"/>
<dbReference type="SUPFAM" id="SSF54211">
    <property type="entry name" value="Ribosomal protein S5 domain 2-like"/>
    <property type="match status" value="1"/>
</dbReference>
<dbReference type="Proteomes" id="UP000885672">
    <property type="component" value="Unassembled WGS sequence"/>
</dbReference>
<evidence type="ECO:0000313" key="6">
    <source>
        <dbReference type="EMBL" id="HDQ99402.1"/>
    </source>
</evidence>
<keyword evidence="2" id="KW-0720">Serine protease</keyword>
<evidence type="ECO:0000256" key="2">
    <source>
        <dbReference type="PROSITE-ProRule" id="PRU01122"/>
    </source>
</evidence>
<evidence type="ECO:0000256" key="4">
    <source>
        <dbReference type="SAM" id="MobiDB-lite"/>
    </source>
</evidence>
<organism evidence="6">
    <name type="scientific">candidate division WOR-3 bacterium</name>
    <dbReference type="NCBI Taxonomy" id="2052148"/>
    <lineage>
        <taxon>Bacteria</taxon>
        <taxon>Bacteria division WOR-3</taxon>
    </lineage>
</organism>
<dbReference type="InterPro" id="IPR046844">
    <property type="entry name" value="Lon-like_helical"/>
</dbReference>
<feature type="compositionally biased region" description="Basic residues" evidence="4">
    <location>
        <begin position="822"/>
        <end position="847"/>
    </location>
</feature>
<dbReference type="InterPro" id="IPR014721">
    <property type="entry name" value="Ribsml_uS5_D2-typ_fold_subgr"/>
</dbReference>
<feature type="domain" description="Lon proteolytic" evidence="5">
    <location>
        <begin position="585"/>
        <end position="780"/>
    </location>
</feature>
<dbReference type="InterPro" id="IPR020568">
    <property type="entry name" value="Ribosomal_Su5_D2-typ_SF"/>
</dbReference>
<feature type="active site" evidence="2">
    <location>
        <position position="718"/>
    </location>
</feature>
<gene>
    <name evidence="6" type="ORF">ENN51_03845</name>
</gene>
<dbReference type="InterPro" id="IPR041699">
    <property type="entry name" value="AAA_32"/>
</dbReference>
<dbReference type="EC" id="3.4.21.53" evidence="2"/>
<dbReference type="PROSITE" id="PS51786">
    <property type="entry name" value="LON_PROTEOLYTIC"/>
    <property type="match status" value="1"/>
</dbReference>
<dbReference type="GO" id="GO:0005524">
    <property type="term" value="F:ATP binding"/>
    <property type="evidence" value="ECO:0007669"/>
    <property type="project" value="InterPro"/>
</dbReference>
<dbReference type="GO" id="GO:0006508">
    <property type="term" value="P:proteolysis"/>
    <property type="evidence" value="ECO:0007669"/>
    <property type="project" value="UniProtKB-KW"/>
</dbReference>
<keyword evidence="1 2" id="KW-0645">Protease</keyword>
<feature type="coiled-coil region" evidence="3">
    <location>
        <begin position="233"/>
        <end position="260"/>
    </location>
</feature>
<dbReference type="PANTHER" id="PTHR10046">
    <property type="entry name" value="ATP DEPENDENT LON PROTEASE FAMILY MEMBER"/>
    <property type="match status" value="1"/>
</dbReference>
<dbReference type="Pfam" id="PF05362">
    <property type="entry name" value="Lon_C"/>
    <property type="match status" value="1"/>
</dbReference>
<dbReference type="InterPro" id="IPR027417">
    <property type="entry name" value="P-loop_NTPase"/>
</dbReference>
<dbReference type="AlphaFoldDB" id="A0A7V0T580"/>
<dbReference type="Gene3D" id="3.30.230.10">
    <property type="match status" value="1"/>
</dbReference>
<dbReference type="Gene3D" id="3.40.50.300">
    <property type="entry name" value="P-loop containing nucleotide triphosphate hydrolases"/>
    <property type="match status" value="2"/>
</dbReference>
<evidence type="ECO:0000256" key="1">
    <source>
        <dbReference type="ARBA" id="ARBA00022670"/>
    </source>
</evidence>
<comment type="similarity">
    <text evidence="2">Belongs to the peptidase S16 family.</text>
</comment>
<comment type="caution">
    <text evidence="6">The sequence shown here is derived from an EMBL/GenBank/DDBJ whole genome shotgun (WGS) entry which is preliminary data.</text>
</comment>
<name>A0A7V0T580_UNCW3</name>
<feature type="region of interest" description="Disordered" evidence="4">
    <location>
        <begin position="814"/>
        <end position="847"/>
    </location>
</feature>
<dbReference type="SUPFAM" id="SSF52540">
    <property type="entry name" value="P-loop containing nucleoside triphosphate hydrolases"/>
    <property type="match status" value="1"/>
</dbReference>
<keyword evidence="3" id="KW-0175">Coiled coil</keyword>
<comment type="catalytic activity">
    <reaction evidence="2">
        <text>Hydrolysis of proteins in presence of ATP.</text>
        <dbReference type="EC" id="3.4.21.53"/>
    </reaction>
</comment>
<dbReference type="EMBL" id="DSBX01000146">
    <property type="protein sequence ID" value="HDQ99402.1"/>
    <property type="molecule type" value="Genomic_DNA"/>
</dbReference>
<dbReference type="Pfam" id="PF13654">
    <property type="entry name" value="AAA_32"/>
    <property type="match status" value="1"/>
</dbReference>
<accession>A0A7V0T580</accession>
<dbReference type="PRINTS" id="PR00830">
    <property type="entry name" value="ENDOLAPTASE"/>
</dbReference>
<protein>
    <recommendedName>
        <fullName evidence="2">endopeptidase La</fullName>
        <ecNumber evidence="2">3.4.21.53</ecNumber>
    </recommendedName>
</protein>
<dbReference type="InterPro" id="IPR027065">
    <property type="entry name" value="Lon_Prtase"/>
</dbReference>